<evidence type="ECO:0000313" key="3">
    <source>
        <dbReference type="Proteomes" id="UP000536179"/>
    </source>
</evidence>
<protein>
    <recommendedName>
        <fullName evidence="4">Zinc-finger domain-containing protein</fullName>
    </recommendedName>
</protein>
<sequence>MTEPEIIDSDDELLVAYLDGELAREERDAVENRLIGEEPLRQRLQDLQRSWDMLEWLPNPIPDEKSVQTTLQLVVADLNPTGDRSSRSKSSDTIALSHDKRRAFGGWLPLLVPLLVAAIAFGVTRWRQIKDIRSQLADFPVAMDMDAYAIGKDADLVNDLMASKWWRGVVGGSVTPAVDAIISPAKSPQSLYPQSDNKTQLPDRETLASALEEVPTQQRIVALARLDRFSRLDESEKELLRETAERVRSSDQPNKRLQTMRQYVRLREQLSDDVIARIENETGVERQQAIDDAIEEAITQIGRVTGRNLSEDAIERIDYTVIQLVKNRISRATGDDGRNPVSALVEFFRRRGRGGDSKNAYRMFAMATLLKDSNWVRGQGRSFRGGPPQDFEAMPPLSQRELETIQSMLPSEDLEMLQLYVSDPWMQNMVVRDWTVEALRRKLRGEAKPPSLTEQYDSMPLDQREALDLSPPDVVRKALIEGL</sequence>
<reference evidence="2 3" key="1">
    <citation type="submission" date="2020-08" db="EMBL/GenBank/DDBJ databases">
        <title>Genomic Encyclopedia of Type Strains, Phase III (KMG-III): the genomes of soil and plant-associated and newly described type strains.</title>
        <authorList>
            <person name="Whitman W."/>
        </authorList>
    </citation>
    <scope>NUCLEOTIDE SEQUENCE [LARGE SCALE GENOMIC DNA]</scope>
    <source>
        <strain evidence="2 3">CECT 8075</strain>
    </source>
</reference>
<evidence type="ECO:0008006" key="4">
    <source>
        <dbReference type="Google" id="ProtNLM"/>
    </source>
</evidence>
<name>A0A7W5E5S8_9BACT</name>
<dbReference type="AlphaFoldDB" id="A0A7W5E5S8"/>
<keyword evidence="1" id="KW-1133">Transmembrane helix</keyword>
<keyword evidence="3" id="KW-1185">Reference proteome</keyword>
<gene>
    <name evidence="2" type="ORF">FHS27_006174</name>
</gene>
<dbReference type="RefSeq" id="WP_184309556.1">
    <property type="nucleotide sequence ID" value="NZ_JACHXU010000035.1"/>
</dbReference>
<comment type="caution">
    <text evidence="2">The sequence shown here is derived from an EMBL/GenBank/DDBJ whole genome shotgun (WGS) entry which is preliminary data.</text>
</comment>
<proteinExistence type="predicted"/>
<keyword evidence="1" id="KW-0472">Membrane</keyword>
<evidence type="ECO:0000313" key="2">
    <source>
        <dbReference type="EMBL" id="MBB3210327.1"/>
    </source>
</evidence>
<dbReference type="Proteomes" id="UP000536179">
    <property type="component" value="Unassembled WGS sequence"/>
</dbReference>
<keyword evidence="1" id="KW-0812">Transmembrane</keyword>
<accession>A0A7W5E5S8</accession>
<evidence type="ECO:0000256" key="1">
    <source>
        <dbReference type="SAM" id="Phobius"/>
    </source>
</evidence>
<dbReference type="EMBL" id="JACHXU010000035">
    <property type="protein sequence ID" value="MBB3210327.1"/>
    <property type="molecule type" value="Genomic_DNA"/>
</dbReference>
<organism evidence="2 3">
    <name type="scientific">Aporhodopirellula rubra</name>
    <dbReference type="NCBI Taxonomy" id="980271"/>
    <lineage>
        <taxon>Bacteria</taxon>
        <taxon>Pseudomonadati</taxon>
        <taxon>Planctomycetota</taxon>
        <taxon>Planctomycetia</taxon>
        <taxon>Pirellulales</taxon>
        <taxon>Pirellulaceae</taxon>
        <taxon>Aporhodopirellula</taxon>
    </lineage>
</organism>
<feature type="transmembrane region" description="Helical" evidence="1">
    <location>
        <begin position="107"/>
        <end position="126"/>
    </location>
</feature>